<gene>
    <name evidence="13" type="ORF">GN331_04020</name>
</gene>
<organism evidence="13 14">
    <name type="scientific">Noviluteimonas gilva</name>
    <dbReference type="NCBI Taxonomy" id="2682097"/>
    <lineage>
        <taxon>Bacteria</taxon>
        <taxon>Pseudomonadati</taxon>
        <taxon>Pseudomonadota</taxon>
        <taxon>Gammaproteobacteria</taxon>
        <taxon>Lysobacterales</taxon>
        <taxon>Lysobacteraceae</taxon>
        <taxon>Noviluteimonas</taxon>
    </lineage>
</organism>
<keyword evidence="3 9" id="KW-0349">Heme</keyword>
<evidence type="ECO:0000256" key="3">
    <source>
        <dbReference type="ARBA" id="ARBA00022617"/>
    </source>
</evidence>
<evidence type="ECO:0000259" key="12">
    <source>
        <dbReference type="PROSITE" id="PS51007"/>
    </source>
</evidence>
<evidence type="ECO:0000256" key="10">
    <source>
        <dbReference type="SAM" id="Phobius"/>
    </source>
</evidence>
<dbReference type="PANTHER" id="PTHR31632:SF2">
    <property type="entry name" value="PLASMA MEMBRANE IRON PERMEASE"/>
    <property type="match status" value="1"/>
</dbReference>
<keyword evidence="6 10" id="KW-1133">Transmembrane helix</keyword>
<feature type="transmembrane region" description="Helical" evidence="10">
    <location>
        <begin position="577"/>
        <end position="599"/>
    </location>
</feature>
<dbReference type="AlphaFoldDB" id="A0A7C9I409"/>
<dbReference type="PANTHER" id="PTHR31632">
    <property type="entry name" value="IRON TRANSPORTER FTH1"/>
    <property type="match status" value="1"/>
</dbReference>
<proteinExistence type="inferred from homology"/>
<dbReference type="GO" id="GO:0033573">
    <property type="term" value="C:high-affinity iron permease complex"/>
    <property type="evidence" value="ECO:0007669"/>
    <property type="project" value="InterPro"/>
</dbReference>
<dbReference type="Proteomes" id="UP000479692">
    <property type="component" value="Unassembled WGS sequence"/>
</dbReference>
<accession>A0A7C9I409</accession>
<keyword evidence="7 9" id="KW-0408">Iron</keyword>
<comment type="subcellular location">
    <subcellularLocation>
        <location evidence="1">Membrane</location>
        <topology evidence="1">Multi-pass membrane protein</topology>
    </subcellularLocation>
</comment>
<evidence type="ECO:0000256" key="11">
    <source>
        <dbReference type="SAM" id="SignalP"/>
    </source>
</evidence>
<sequence>MGFEPVRCLIRFALLAWLALAVGLGTVQAAETPGANPRQTWQLLDYVAVDYAGAVQAGQVVAPAEYAEMREFAGTVRIQLAALPTTPAQPALLAQADRLIAAVEAKAEARDVATLAHQLADALLKSYPIAAAPTMPPDLARAAPLYAQQCAGCHGASGRGDGPVAASLNPPPINFTDAERAARRSPLALYQAISQGIQGTAMTGFTGLSDADRWALAFYVGGLAYPQEARAKGEALWRDNAALHRQLPTLESLTRTSEADLASSLGQAQQAQAIVAYLRSQPQAVTAHAPGPTGGPFALARQRLADSVQAFAAGDATQAKALALSSYLDGVEPVEPTLAARDRARMRQIETAMSAYRAQLGRNTPATEVTRQADQITVLFDRAEKVLQDSHTDSTTAFLGSFTILLREGLEALLIVIGMIAFLRKAERREVLPYVHAGWVGALLAGVVTWAIATYLVGVSGANREVTEGLSALFAAVVLLIVGIWMHQKSLAGRWQQYLHAKMSAALTRRSAIFLFSLAFIAVYREVFETILFFIAMWSEHNGGAIVAGLVAGSAALAAIAYWMLRVSKRLPIGQFFSISSLLIAVLAVVLVGKGIAALQEAGWVGQALVAVPRIDWLGVYPSWQSLLAQLAVAVIAAGGFYFNARSSRAMARVSK</sequence>
<evidence type="ECO:0000256" key="2">
    <source>
        <dbReference type="ARBA" id="ARBA00008333"/>
    </source>
</evidence>
<reference evidence="13 14" key="1">
    <citation type="submission" date="2019-12" db="EMBL/GenBank/DDBJ databases">
        <authorList>
            <person name="Xu J."/>
        </authorList>
    </citation>
    <scope>NUCLEOTIDE SEQUENCE [LARGE SCALE GENOMIC DNA]</scope>
    <source>
        <strain evidence="13 14">HX-5-24</strain>
    </source>
</reference>
<dbReference type="InterPro" id="IPR004923">
    <property type="entry name" value="FTR1/Fip1/EfeU"/>
</dbReference>
<dbReference type="GO" id="GO:0015093">
    <property type="term" value="F:ferrous iron transmembrane transporter activity"/>
    <property type="evidence" value="ECO:0007669"/>
    <property type="project" value="TreeGrafter"/>
</dbReference>
<evidence type="ECO:0000256" key="6">
    <source>
        <dbReference type="ARBA" id="ARBA00022989"/>
    </source>
</evidence>
<dbReference type="GO" id="GO:0009055">
    <property type="term" value="F:electron transfer activity"/>
    <property type="evidence" value="ECO:0007669"/>
    <property type="project" value="InterPro"/>
</dbReference>
<comment type="similarity">
    <text evidence="2">Belongs to the oxidase-dependent Fe transporter (OFeT) (TC 9.A.10.1) family.</text>
</comment>
<dbReference type="GO" id="GO:0046872">
    <property type="term" value="F:metal ion binding"/>
    <property type="evidence" value="ECO:0007669"/>
    <property type="project" value="UniProtKB-KW"/>
</dbReference>
<dbReference type="PROSITE" id="PS51007">
    <property type="entry name" value="CYTC"/>
    <property type="match status" value="1"/>
</dbReference>
<feature type="transmembrane region" description="Helical" evidence="10">
    <location>
        <begin position="469"/>
        <end position="486"/>
    </location>
</feature>
<name>A0A7C9I409_9GAMM</name>
<dbReference type="InterPro" id="IPR009056">
    <property type="entry name" value="Cyt_c-like_dom"/>
</dbReference>
<dbReference type="GO" id="GO:0020037">
    <property type="term" value="F:heme binding"/>
    <property type="evidence" value="ECO:0007669"/>
    <property type="project" value="InterPro"/>
</dbReference>
<protein>
    <submittedName>
        <fullName evidence="13">C-type cytochrome</fullName>
    </submittedName>
</protein>
<feature type="transmembrane region" description="Helical" evidence="10">
    <location>
        <begin position="397"/>
        <end position="422"/>
    </location>
</feature>
<evidence type="ECO:0000313" key="13">
    <source>
        <dbReference type="EMBL" id="MUV13369.1"/>
    </source>
</evidence>
<evidence type="ECO:0000256" key="5">
    <source>
        <dbReference type="ARBA" id="ARBA00022723"/>
    </source>
</evidence>
<evidence type="ECO:0000256" key="4">
    <source>
        <dbReference type="ARBA" id="ARBA00022692"/>
    </source>
</evidence>
<evidence type="ECO:0000256" key="9">
    <source>
        <dbReference type="PROSITE-ProRule" id="PRU00433"/>
    </source>
</evidence>
<dbReference type="InterPro" id="IPR036909">
    <property type="entry name" value="Cyt_c-like_dom_sf"/>
</dbReference>
<evidence type="ECO:0000313" key="14">
    <source>
        <dbReference type="Proteomes" id="UP000479692"/>
    </source>
</evidence>
<keyword evidence="14" id="KW-1185">Reference proteome</keyword>
<feature type="transmembrane region" description="Helical" evidence="10">
    <location>
        <begin position="512"/>
        <end position="538"/>
    </location>
</feature>
<keyword evidence="8 10" id="KW-0472">Membrane</keyword>
<keyword evidence="4 10" id="KW-0812">Transmembrane</keyword>
<feature type="domain" description="Cytochrome c" evidence="12">
    <location>
        <begin position="137"/>
        <end position="224"/>
    </location>
</feature>
<evidence type="ECO:0000256" key="8">
    <source>
        <dbReference type="ARBA" id="ARBA00023136"/>
    </source>
</evidence>
<keyword evidence="11" id="KW-0732">Signal</keyword>
<feature type="chain" id="PRO_5028803869" evidence="11">
    <location>
        <begin position="30"/>
        <end position="656"/>
    </location>
</feature>
<feature type="transmembrane region" description="Helical" evidence="10">
    <location>
        <begin position="434"/>
        <end position="457"/>
    </location>
</feature>
<evidence type="ECO:0000256" key="7">
    <source>
        <dbReference type="ARBA" id="ARBA00023004"/>
    </source>
</evidence>
<dbReference type="EMBL" id="WOXT01000001">
    <property type="protein sequence ID" value="MUV13369.1"/>
    <property type="molecule type" value="Genomic_DNA"/>
</dbReference>
<comment type="caution">
    <text evidence="13">The sequence shown here is derived from an EMBL/GenBank/DDBJ whole genome shotgun (WGS) entry which is preliminary data.</text>
</comment>
<feature type="signal peptide" evidence="11">
    <location>
        <begin position="1"/>
        <end position="29"/>
    </location>
</feature>
<feature type="transmembrane region" description="Helical" evidence="10">
    <location>
        <begin position="544"/>
        <end position="565"/>
    </location>
</feature>
<dbReference type="Pfam" id="PF03239">
    <property type="entry name" value="FTR1"/>
    <property type="match status" value="2"/>
</dbReference>
<feature type="transmembrane region" description="Helical" evidence="10">
    <location>
        <begin position="627"/>
        <end position="645"/>
    </location>
</feature>
<dbReference type="SUPFAM" id="SSF46626">
    <property type="entry name" value="Cytochrome c"/>
    <property type="match status" value="1"/>
</dbReference>
<evidence type="ECO:0000256" key="1">
    <source>
        <dbReference type="ARBA" id="ARBA00004141"/>
    </source>
</evidence>
<keyword evidence="5 9" id="KW-0479">Metal-binding</keyword>
<dbReference type="Pfam" id="PF13442">
    <property type="entry name" value="Cytochrome_CBB3"/>
    <property type="match status" value="1"/>
</dbReference>
<dbReference type="Gene3D" id="1.10.760.10">
    <property type="entry name" value="Cytochrome c-like domain"/>
    <property type="match status" value="1"/>
</dbReference>